<reference evidence="2 3" key="1">
    <citation type="submission" date="2018-12" db="EMBL/GenBank/DDBJ databases">
        <title>The whole draft genome of Aquabacterium sp. SJQ9.</title>
        <authorList>
            <person name="Sun L."/>
            <person name="Gao X."/>
            <person name="Chen W."/>
            <person name="Huang K."/>
        </authorList>
    </citation>
    <scope>NUCLEOTIDE SEQUENCE [LARGE SCALE GENOMIC DNA]</scope>
    <source>
        <strain evidence="2 3">SJQ9</strain>
    </source>
</reference>
<keyword evidence="3" id="KW-1185">Reference proteome</keyword>
<feature type="transmembrane region" description="Helical" evidence="1">
    <location>
        <begin position="185"/>
        <end position="208"/>
    </location>
</feature>
<sequence>MARISTKTQATTPAGTLIQGNEPTRFAPLAFSDASLNAAKWLALVLMVIDHSNKYLFGGSVHWMFALGRISMPLFAFTLGYNLARSGMLANGGYRRLSIRLALFGLLATAPFIVVNKLAHGWPLNMMFTLLVAVVTAWLLDTGGRLQGIVAWLVFAWAGAASEYWWPAIGLCLCVWAYQRKTSGAAVFGFAVCLISLWFINGNFWALASVPVLALVRYWPYRLPRAQWFFYGFYPLHLAFFWCYLTYLAKA</sequence>
<feature type="transmembrane region" description="Helical" evidence="1">
    <location>
        <begin position="152"/>
        <end position="178"/>
    </location>
</feature>
<name>A0A3R8YJY5_9BURK</name>
<dbReference type="Proteomes" id="UP000269265">
    <property type="component" value="Unassembled WGS sequence"/>
</dbReference>
<protein>
    <submittedName>
        <fullName evidence="2">Conjugal transfer protein TraX</fullName>
    </submittedName>
</protein>
<feature type="transmembrane region" description="Helical" evidence="1">
    <location>
        <begin position="55"/>
        <end position="77"/>
    </location>
</feature>
<accession>A0A3R8YJY5</accession>
<dbReference type="EMBL" id="RSED01000026">
    <property type="protein sequence ID" value="RRS01149.1"/>
    <property type="molecule type" value="Genomic_DNA"/>
</dbReference>
<dbReference type="RefSeq" id="WP_125245249.1">
    <property type="nucleotide sequence ID" value="NZ_RSED01000026.1"/>
</dbReference>
<feature type="transmembrane region" description="Helical" evidence="1">
    <location>
        <begin position="122"/>
        <end position="140"/>
    </location>
</feature>
<comment type="caution">
    <text evidence="2">The sequence shown here is derived from an EMBL/GenBank/DDBJ whole genome shotgun (WGS) entry which is preliminary data.</text>
</comment>
<dbReference type="InterPro" id="IPR008875">
    <property type="entry name" value="TraX"/>
</dbReference>
<dbReference type="AlphaFoldDB" id="A0A3R8YJY5"/>
<keyword evidence="1" id="KW-1133">Transmembrane helix</keyword>
<gene>
    <name evidence="2" type="ORF">EIP75_21460</name>
</gene>
<proteinExistence type="predicted"/>
<evidence type="ECO:0000256" key="1">
    <source>
        <dbReference type="SAM" id="Phobius"/>
    </source>
</evidence>
<keyword evidence="1" id="KW-0812">Transmembrane</keyword>
<feature type="transmembrane region" description="Helical" evidence="1">
    <location>
        <begin position="228"/>
        <end position="249"/>
    </location>
</feature>
<feature type="transmembrane region" description="Helical" evidence="1">
    <location>
        <begin position="97"/>
        <end position="115"/>
    </location>
</feature>
<dbReference type="OrthoDB" id="9781069at2"/>
<evidence type="ECO:0000313" key="3">
    <source>
        <dbReference type="Proteomes" id="UP000269265"/>
    </source>
</evidence>
<organism evidence="2 3">
    <name type="scientific">Aquabacterium soli</name>
    <dbReference type="NCBI Taxonomy" id="2493092"/>
    <lineage>
        <taxon>Bacteria</taxon>
        <taxon>Pseudomonadati</taxon>
        <taxon>Pseudomonadota</taxon>
        <taxon>Betaproteobacteria</taxon>
        <taxon>Burkholderiales</taxon>
        <taxon>Aquabacterium</taxon>
    </lineage>
</organism>
<dbReference type="Pfam" id="PF05857">
    <property type="entry name" value="TraX"/>
    <property type="match status" value="1"/>
</dbReference>
<evidence type="ECO:0000313" key="2">
    <source>
        <dbReference type="EMBL" id="RRS01149.1"/>
    </source>
</evidence>
<keyword evidence="1" id="KW-0472">Membrane</keyword>